<keyword evidence="3 6" id="KW-0812">Transmembrane</keyword>
<proteinExistence type="predicted"/>
<reference evidence="10 12" key="3">
    <citation type="submission" date="2020-11" db="EMBL/GenBank/DDBJ databases">
        <title>Closed and high quality bacterial genomes of the OMM12 community.</title>
        <authorList>
            <person name="Marbouty M."/>
            <person name="Lamy-Besnier Q."/>
            <person name="Debarbieux L."/>
            <person name="Koszul R."/>
        </authorList>
    </citation>
    <scope>NUCLEOTIDE SEQUENCE [LARGE SCALE GENOMIC DNA]</scope>
    <source>
        <strain evidence="10 12">KB18</strain>
    </source>
</reference>
<evidence type="ECO:0000259" key="7">
    <source>
        <dbReference type="Pfam" id="PF02687"/>
    </source>
</evidence>
<dbReference type="InterPro" id="IPR043778">
    <property type="entry name" value="DUF5720"/>
</dbReference>
<reference evidence="9" key="1">
    <citation type="journal article" date="2017" name="Genome Announc.">
        <title>High-Quality Whole-Genome Sequences of the Oligo-Mouse-Microbiota Bacterial Community.</title>
        <authorList>
            <person name="Garzetti D."/>
            <person name="Brugiroux S."/>
            <person name="Bunk B."/>
            <person name="Pukall R."/>
            <person name="McCoy K.D."/>
            <person name="Macpherson A.J."/>
            <person name="Stecher B."/>
        </authorList>
    </citation>
    <scope>NUCLEOTIDE SEQUENCE</scope>
    <source>
        <strain evidence="9">KB18</strain>
    </source>
</reference>
<evidence type="ECO:0000256" key="4">
    <source>
        <dbReference type="ARBA" id="ARBA00022989"/>
    </source>
</evidence>
<feature type="domain" description="ABC3 transporter permease C-terminal" evidence="7">
    <location>
        <begin position="271"/>
        <end position="393"/>
    </location>
</feature>
<dbReference type="InterPro" id="IPR003838">
    <property type="entry name" value="ABC3_permease_C"/>
</dbReference>
<dbReference type="EMBL" id="CP065321">
    <property type="protein sequence ID" value="QQR29704.1"/>
    <property type="molecule type" value="Genomic_DNA"/>
</dbReference>
<dbReference type="EMBL" id="CP021422">
    <property type="protein sequence ID" value="ASB40412.1"/>
    <property type="molecule type" value="Genomic_DNA"/>
</dbReference>
<name>A0A1Z2XPN1_9FIRM</name>
<keyword evidence="5 6" id="KW-0472">Membrane</keyword>
<dbReference type="KEGG" id="amur:ADH66_06880"/>
<evidence type="ECO:0000313" key="9">
    <source>
        <dbReference type="EMBL" id="ASB40412.1"/>
    </source>
</evidence>
<dbReference type="GO" id="GO:0005886">
    <property type="term" value="C:plasma membrane"/>
    <property type="evidence" value="ECO:0007669"/>
    <property type="project" value="UniProtKB-SubCell"/>
</dbReference>
<evidence type="ECO:0000259" key="8">
    <source>
        <dbReference type="Pfam" id="PF18987"/>
    </source>
</evidence>
<organism evidence="10 12">
    <name type="scientific">Acutalibacter muris</name>
    <dbReference type="NCBI Taxonomy" id="1796620"/>
    <lineage>
        <taxon>Bacteria</taxon>
        <taxon>Bacillati</taxon>
        <taxon>Bacillota</taxon>
        <taxon>Clostridia</taxon>
        <taxon>Eubacteriales</taxon>
        <taxon>Acutalibacteraceae</taxon>
        <taxon>Acutalibacter</taxon>
    </lineage>
</organism>
<dbReference type="AlphaFoldDB" id="A0A1Z2XPN1"/>
<feature type="transmembrane region" description="Helical" evidence="6">
    <location>
        <begin position="266"/>
        <end position="291"/>
    </location>
</feature>
<dbReference type="PANTHER" id="PTHR30572">
    <property type="entry name" value="MEMBRANE COMPONENT OF TRANSPORTER-RELATED"/>
    <property type="match status" value="1"/>
</dbReference>
<gene>
    <name evidence="9" type="ORF">ADH66_06880</name>
    <name evidence="10" type="ORF">I5Q82_16980</name>
</gene>
<evidence type="ECO:0000313" key="10">
    <source>
        <dbReference type="EMBL" id="QQR29704.1"/>
    </source>
</evidence>
<protein>
    <submittedName>
        <fullName evidence="10">ABC transporter permease</fullName>
    </submittedName>
</protein>
<reference evidence="11" key="2">
    <citation type="submission" date="2017-05" db="EMBL/GenBank/DDBJ databases">
        <title>Improved OligoMM genomes.</title>
        <authorList>
            <person name="Garzetti D."/>
        </authorList>
    </citation>
    <scope>NUCLEOTIDE SEQUENCE [LARGE SCALE GENOMIC DNA]</scope>
    <source>
        <strain evidence="11">KB18</strain>
    </source>
</reference>
<evidence type="ECO:0000256" key="5">
    <source>
        <dbReference type="ARBA" id="ARBA00023136"/>
    </source>
</evidence>
<dbReference type="RefSeq" id="WP_084384194.1">
    <property type="nucleotide sequence ID" value="NZ_CP021422.1"/>
</dbReference>
<accession>A0A1Z2XPN1</accession>
<evidence type="ECO:0000313" key="11">
    <source>
        <dbReference type="Proteomes" id="UP000196710"/>
    </source>
</evidence>
<dbReference type="PANTHER" id="PTHR30572:SF9">
    <property type="entry name" value="ABC TRANSPORTER PERMEASE PROTEIN"/>
    <property type="match status" value="1"/>
</dbReference>
<feature type="domain" description="DUF5720" evidence="8">
    <location>
        <begin position="75"/>
        <end position="172"/>
    </location>
</feature>
<sequence>MELNEMEKRLIFQTEGYGKSDVTYELRMCLPYIPDPVRRKTAAELVRKLDAMPEKDCLALIQDIRKNYRIPAGPKTMGELLAEARQKSGAEKLKGHDIMALERFDPEVKHMIVFDVLSGNAPVGDKGDKMRLFLTDAGYQKFLDSQERGEVKLKNHAKVAPGGHLHYDRKDRAFSIVGIYEIKEPQLNAGLVPPPSLYQNRIFIDDSNGESGEYQRLEFYVKDPAQLSNTIESAKENANIAWDDFAVETADEEYQRTAAPLENMSVLVSSLLICLIIGSALVLSLILSLWIKGRIHETGILLAMGYRKTQIFLQHFAEVMMIAVLAFGISFFAGQVVADVTGDLLLQNVSAQTETIASDTASSLEVEITVRNFAAVCGIGTLVVAFSVGMSNIPVFRLQPKEILSKMS</sequence>
<keyword evidence="2" id="KW-1003">Cell membrane</keyword>
<evidence type="ECO:0000256" key="1">
    <source>
        <dbReference type="ARBA" id="ARBA00004651"/>
    </source>
</evidence>
<keyword evidence="4 6" id="KW-1133">Transmembrane helix</keyword>
<keyword evidence="11" id="KW-1185">Reference proteome</keyword>
<evidence type="ECO:0000256" key="2">
    <source>
        <dbReference type="ARBA" id="ARBA00022475"/>
    </source>
</evidence>
<dbReference type="Pfam" id="PF18987">
    <property type="entry name" value="DUF5720"/>
    <property type="match status" value="1"/>
</dbReference>
<dbReference type="Proteomes" id="UP000196710">
    <property type="component" value="Chromosome"/>
</dbReference>
<evidence type="ECO:0000256" key="3">
    <source>
        <dbReference type="ARBA" id="ARBA00022692"/>
    </source>
</evidence>
<evidence type="ECO:0000256" key="6">
    <source>
        <dbReference type="SAM" id="Phobius"/>
    </source>
</evidence>
<evidence type="ECO:0000313" key="12">
    <source>
        <dbReference type="Proteomes" id="UP000596035"/>
    </source>
</evidence>
<dbReference type="Proteomes" id="UP000596035">
    <property type="component" value="Chromosome"/>
</dbReference>
<dbReference type="InterPro" id="IPR050250">
    <property type="entry name" value="Macrolide_Exporter_MacB"/>
</dbReference>
<dbReference type="GO" id="GO:0022857">
    <property type="term" value="F:transmembrane transporter activity"/>
    <property type="evidence" value="ECO:0007669"/>
    <property type="project" value="TreeGrafter"/>
</dbReference>
<feature type="transmembrane region" description="Helical" evidence="6">
    <location>
        <begin position="373"/>
        <end position="396"/>
    </location>
</feature>
<dbReference type="Pfam" id="PF02687">
    <property type="entry name" value="FtsX"/>
    <property type="match status" value="1"/>
</dbReference>
<feature type="transmembrane region" description="Helical" evidence="6">
    <location>
        <begin position="312"/>
        <end position="338"/>
    </location>
</feature>
<comment type="subcellular location">
    <subcellularLocation>
        <location evidence="1">Cell membrane</location>
        <topology evidence="1">Multi-pass membrane protein</topology>
    </subcellularLocation>
</comment>